<dbReference type="GO" id="GO:0008276">
    <property type="term" value="F:protein methyltransferase activity"/>
    <property type="evidence" value="ECO:0007669"/>
    <property type="project" value="InterPro"/>
</dbReference>
<dbReference type="Proteomes" id="UP000289738">
    <property type="component" value="Chromosome A07"/>
</dbReference>
<sequence>MEMEEEHVMSEVHLGCPPGLSDPHISTFTVRLVPFPQRKEEESVACESLQFDEDGDLLLRRSSTVRIRIRHNITSSIPNVGLQVWRAELVLSDFILHKALCSSEFRGVVALELGAGTGLVGLLLSRVANTVFLTDRGTEILENCAKNVELNFGLLNYQAAIHVRELDWFNCWPPQPRIGEDPCTPSYSWTSGEIEDAENATLLVAADVIYSDDLTDAFFSTVEGLMSKGSKKVLYLALEKRYNFSLSDLDIVANGYSHFRNYFKNEDENEEGLESVSMSNFVGKLIDMSQIPQYVREYERGHEVEIWQIKYCGPKHEASVTRMEEEHVMSEVHLGCPPGLSDPHISTFTVRLVPFPQRKEEESVACESLQFDEDGDLLLRRSSTVRIRIRHNITSSIPNVGLQVWRAELVLSDFILHKALCSSEFRGVVALELGAGTGLVGLLLSRVANTVFLTDRGTEILENCAKNVELNFGLLNYQAAIHVRELDWFNCWPPQPRIGEDPCTPSYSWTSGEIEDAENATLLVAADVIYSDDLTDAFFSTVEGLMSKGSKKVLYLALEKRYNFSLSDLDIVANGYSHFRNYFKNEDENEEGLESVSMSNFVGKLIDMSQIPQYVREYERGHEVEIWQIKYCGPKHEASVTRV</sequence>
<dbReference type="EMBL" id="SDMP01000007">
    <property type="protein sequence ID" value="RYR50726.1"/>
    <property type="molecule type" value="Genomic_DNA"/>
</dbReference>
<comment type="caution">
    <text evidence="1">The sequence shown here is derived from an EMBL/GenBank/DDBJ whole genome shotgun (WGS) entry which is preliminary data.</text>
</comment>
<dbReference type="Pfam" id="PF10294">
    <property type="entry name" value="Methyltransf_16"/>
    <property type="match status" value="2"/>
</dbReference>
<evidence type="ECO:0000313" key="2">
    <source>
        <dbReference type="Proteomes" id="UP000289738"/>
    </source>
</evidence>
<keyword evidence="2" id="KW-1185">Reference proteome</keyword>
<name>A0A445CIH0_ARAHY</name>
<dbReference type="GO" id="GO:0005634">
    <property type="term" value="C:nucleus"/>
    <property type="evidence" value="ECO:0007669"/>
    <property type="project" value="TreeGrafter"/>
</dbReference>
<organism evidence="1 2">
    <name type="scientific">Arachis hypogaea</name>
    <name type="common">Peanut</name>
    <dbReference type="NCBI Taxonomy" id="3818"/>
    <lineage>
        <taxon>Eukaryota</taxon>
        <taxon>Viridiplantae</taxon>
        <taxon>Streptophyta</taxon>
        <taxon>Embryophyta</taxon>
        <taxon>Tracheophyta</taxon>
        <taxon>Spermatophyta</taxon>
        <taxon>Magnoliopsida</taxon>
        <taxon>eudicotyledons</taxon>
        <taxon>Gunneridae</taxon>
        <taxon>Pentapetalae</taxon>
        <taxon>rosids</taxon>
        <taxon>fabids</taxon>
        <taxon>Fabales</taxon>
        <taxon>Fabaceae</taxon>
        <taxon>Papilionoideae</taxon>
        <taxon>50 kb inversion clade</taxon>
        <taxon>dalbergioids sensu lato</taxon>
        <taxon>Dalbergieae</taxon>
        <taxon>Pterocarpus clade</taxon>
        <taxon>Arachis</taxon>
    </lineage>
</organism>
<dbReference type="STRING" id="3818.A0A445CIH0"/>
<dbReference type="PANTHER" id="PTHR23108:SF0">
    <property type="entry name" value="METHYLTRANSFERASE-LIKE PROTEIN 22"/>
    <property type="match status" value="1"/>
</dbReference>
<proteinExistence type="predicted"/>
<evidence type="ECO:0000313" key="1">
    <source>
        <dbReference type="EMBL" id="RYR50726.1"/>
    </source>
</evidence>
<dbReference type="PANTHER" id="PTHR23108">
    <property type="entry name" value="METHYLTRANSFERASE-RELATED"/>
    <property type="match status" value="1"/>
</dbReference>
<gene>
    <name evidence="1" type="ORF">Ahy_A07g037352</name>
</gene>
<dbReference type="InterPro" id="IPR038899">
    <property type="entry name" value="METTL22"/>
</dbReference>
<evidence type="ECO:0008006" key="3">
    <source>
        <dbReference type="Google" id="ProtNLM"/>
    </source>
</evidence>
<dbReference type="Gene3D" id="3.40.50.150">
    <property type="entry name" value="Vaccinia Virus protein VP39"/>
    <property type="match status" value="2"/>
</dbReference>
<reference evidence="1 2" key="1">
    <citation type="submission" date="2019-01" db="EMBL/GenBank/DDBJ databases">
        <title>Sequencing of cultivated peanut Arachis hypogaea provides insights into genome evolution and oil improvement.</title>
        <authorList>
            <person name="Chen X."/>
        </authorList>
    </citation>
    <scope>NUCLEOTIDE SEQUENCE [LARGE SCALE GENOMIC DNA]</scope>
    <source>
        <strain evidence="2">cv. Fuhuasheng</strain>
        <tissue evidence="1">Leaves</tissue>
    </source>
</reference>
<accession>A0A445CIH0</accession>
<dbReference type="AlphaFoldDB" id="A0A445CIH0"/>
<protein>
    <recommendedName>
        <fullName evidence="3">Methyltransferase-like protein</fullName>
    </recommendedName>
</protein>
<dbReference type="InterPro" id="IPR029063">
    <property type="entry name" value="SAM-dependent_MTases_sf"/>
</dbReference>
<dbReference type="SUPFAM" id="SSF53335">
    <property type="entry name" value="S-adenosyl-L-methionine-dependent methyltransferases"/>
    <property type="match status" value="2"/>
</dbReference>
<dbReference type="InterPro" id="IPR019410">
    <property type="entry name" value="Methyltransf_16"/>
</dbReference>